<proteinExistence type="predicted"/>
<reference evidence="1 2" key="1">
    <citation type="submission" date="2016-05" db="EMBL/GenBank/DDBJ databases">
        <title>Comparative analysis of secretome profiles of manganese(II)-oxidizing ascomycete fungi.</title>
        <authorList>
            <consortium name="DOE Joint Genome Institute"/>
            <person name="Zeiner C.A."/>
            <person name="Purvine S.O."/>
            <person name="Zink E.M."/>
            <person name="Wu S."/>
            <person name="Pasa-Tolic L."/>
            <person name="Chaput D.L."/>
            <person name="Haridas S."/>
            <person name="Grigoriev I.V."/>
            <person name="Santelli C.M."/>
            <person name="Hansel C.M."/>
        </authorList>
    </citation>
    <scope>NUCLEOTIDE SEQUENCE [LARGE SCALE GENOMIC DNA]</scope>
    <source>
        <strain evidence="1 2">SRC1lrK2f</strain>
    </source>
</reference>
<dbReference type="RefSeq" id="XP_018384358.1">
    <property type="nucleotide sequence ID" value="XM_018530477.1"/>
</dbReference>
<evidence type="ECO:0000313" key="2">
    <source>
        <dbReference type="Proteomes" id="UP000077248"/>
    </source>
</evidence>
<dbReference type="AlphaFoldDB" id="A0A177DHZ9"/>
<dbReference type="VEuPathDB" id="FungiDB:CC77DRAFT_176493"/>
<organism evidence="1 2">
    <name type="scientific">Alternaria alternata</name>
    <name type="common">Alternaria rot fungus</name>
    <name type="synonym">Torula alternata</name>
    <dbReference type="NCBI Taxonomy" id="5599"/>
    <lineage>
        <taxon>Eukaryota</taxon>
        <taxon>Fungi</taxon>
        <taxon>Dikarya</taxon>
        <taxon>Ascomycota</taxon>
        <taxon>Pezizomycotina</taxon>
        <taxon>Dothideomycetes</taxon>
        <taxon>Pleosporomycetidae</taxon>
        <taxon>Pleosporales</taxon>
        <taxon>Pleosporineae</taxon>
        <taxon>Pleosporaceae</taxon>
        <taxon>Alternaria</taxon>
        <taxon>Alternaria sect. Alternaria</taxon>
        <taxon>Alternaria alternata complex</taxon>
    </lineage>
</organism>
<dbReference type="EMBL" id="KV441482">
    <property type="protein sequence ID" value="OAG18937.1"/>
    <property type="molecule type" value="Genomic_DNA"/>
</dbReference>
<keyword evidence="2" id="KW-1185">Reference proteome</keyword>
<evidence type="ECO:0000313" key="1">
    <source>
        <dbReference type="EMBL" id="OAG18937.1"/>
    </source>
</evidence>
<sequence length="120" mass="13753">MLLTRSSLTFVTFPHHHLITSLVYISVSSAWLPSASGGWWALWHDANLAELSFMIDARSALMRLPLMLKSCYLPVNLDVTRAHVLLERYPNRRQWLSLTADVSSRHSFIHLSRTQQIHAS</sequence>
<dbReference type="KEGG" id="aalt:CC77DRAFT_176493"/>
<gene>
    <name evidence="1" type="ORF">CC77DRAFT_176493</name>
</gene>
<name>A0A177DHZ9_ALTAL</name>
<dbReference type="GeneID" id="29116071"/>
<protein>
    <submittedName>
        <fullName evidence="1">Uncharacterized protein</fullName>
    </submittedName>
</protein>
<accession>A0A177DHZ9</accession>
<dbReference type="Proteomes" id="UP000077248">
    <property type="component" value="Unassembled WGS sequence"/>
</dbReference>